<dbReference type="EMBL" id="JAJEQN010000003">
    <property type="protein sequence ID" value="MCC2220325.1"/>
    <property type="molecule type" value="Genomic_DNA"/>
</dbReference>
<sequence>MFRLSKYELRKNRTALFVLLAGLAALQICFLIALRGKTQDYAIIWSTILVLYAVVCYFAVFIFAITNYYREINSKTSYLVFMTPVSALSIILSKMLTVLVLGVILAAALGALGWLDFSLFLNQYSVYKSMGEVISEVMKNFGIDTAQVASMALFGIITFLLSVFSTVAMLYLCITLAATLLQNSRLKLVVTIALFVAGIYAESKIQGVITDLHPMVYRDTVDLIYLLQQSWPYALANLVELALFMILTTWLLEKKLSL</sequence>
<dbReference type="RefSeq" id="WP_308730964.1">
    <property type="nucleotide sequence ID" value="NZ_JAJEQN010000003.1"/>
</dbReference>
<dbReference type="Proteomes" id="UP001198200">
    <property type="component" value="Unassembled WGS sequence"/>
</dbReference>
<comment type="caution">
    <text evidence="2">The sequence shown here is derived from an EMBL/GenBank/DDBJ whole genome shotgun (WGS) entry which is preliminary data.</text>
</comment>
<protein>
    <submittedName>
        <fullName evidence="2">Uncharacterized protein</fullName>
    </submittedName>
</protein>
<feature type="transmembrane region" description="Helical" evidence="1">
    <location>
        <begin position="148"/>
        <end position="181"/>
    </location>
</feature>
<gene>
    <name evidence="2" type="ORF">LKD48_01510</name>
</gene>
<proteinExistence type="predicted"/>
<feature type="transmembrane region" description="Helical" evidence="1">
    <location>
        <begin position="78"/>
        <end position="111"/>
    </location>
</feature>
<evidence type="ECO:0000313" key="3">
    <source>
        <dbReference type="Proteomes" id="UP001198200"/>
    </source>
</evidence>
<name>A0AAE3E1Z6_9FIRM</name>
<keyword evidence="3" id="KW-1185">Reference proteome</keyword>
<keyword evidence="1" id="KW-1133">Transmembrane helix</keyword>
<organism evidence="2 3">
    <name type="scientific">Anthropogastromicrobium aceti</name>
    <dbReference type="NCBI Taxonomy" id="2981768"/>
    <lineage>
        <taxon>Bacteria</taxon>
        <taxon>Bacillati</taxon>
        <taxon>Bacillota</taxon>
        <taxon>Clostridia</taxon>
        <taxon>Lachnospirales</taxon>
        <taxon>Lachnospiraceae</taxon>
        <taxon>Anthropogastromicrobium</taxon>
    </lineage>
</organism>
<keyword evidence="1" id="KW-0812">Transmembrane</keyword>
<accession>A0AAE3E1Z6</accession>
<reference evidence="2 3" key="1">
    <citation type="submission" date="2021-10" db="EMBL/GenBank/DDBJ databases">
        <title>Anaerobic single-cell dispensing facilitates the cultivation of human gut bacteria.</title>
        <authorList>
            <person name="Afrizal A."/>
        </authorList>
    </citation>
    <scope>NUCLEOTIDE SEQUENCE [LARGE SCALE GENOMIC DNA]</scope>
    <source>
        <strain evidence="2 3">CLA-AA-H224</strain>
    </source>
</reference>
<evidence type="ECO:0000256" key="1">
    <source>
        <dbReference type="SAM" id="Phobius"/>
    </source>
</evidence>
<feature type="transmembrane region" description="Helical" evidence="1">
    <location>
        <begin position="230"/>
        <end position="252"/>
    </location>
</feature>
<evidence type="ECO:0000313" key="2">
    <source>
        <dbReference type="EMBL" id="MCC2220325.1"/>
    </source>
</evidence>
<dbReference type="AlphaFoldDB" id="A0AAE3E1Z6"/>
<feature type="transmembrane region" description="Helical" evidence="1">
    <location>
        <begin position="188"/>
        <end position="210"/>
    </location>
</feature>
<feature type="transmembrane region" description="Helical" evidence="1">
    <location>
        <begin position="41"/>
        <end position="66"/>
    </location>
</feature>
<keyword evidence="1" id="KW-0472">Membrane</keyword>